<name>A0A6M3JSY2_9ZZZZ</name>
<dbReference type="AlphaFoldDB" id="A0A6M3JSY2"/>
<dbReference type="EMBL" id="MT141915">
    <property type="protein sequence ID" value="QJA71995.1"/>
    <property type="molecule type" value="Genomic_DNA"/>
</dbReference>
<accession>A0A6M3JSY2</accession>
<protein>
    <submittedName>
        <fullName evidence="1">Uncharacterized protein</fullName>
    </submittedName>
</protein>
<evidence type="ECO:0000313" key="1">
    <source>
        <dbReference type="EMBL" id="QJA71995.1"/>
    </source>
</evidence>
<gene>
    <name evidence="1" type="ORF">MM415A02961_0015</name>
</gene>
<organism evidence="1">
    <name type="scientific">viral metagenome</name>
    <dbReference type="NCBI Taxonomy" id="1070528"/>
    <lineage>
        <taxon>unclassified sequences</taxon>
        <taxon>metagenomes</taxon>
        <taxon>organismal metagenomes</taxon>
    </lineage>
</organism>
<sequence length="71" mass="7987">MIASFVLDGKVLARLDVDVIPCVGEFVVLPNNHKSIQRYIYKVAKVTHSYRVLKEESNLVICTTLINLIDA</sequence>
<proteinExistence type="predicted"/>
<reference evidence="1" key="1">
    <citation type="submission" date="2020-03" db="EMBL/GenBank/DDBJ databases">
        <title>The deep terrestrial virosphere.</title>
        <authorList>
            <person name="Holmfeldt K."/>
            <person name="Nilsson E."/>
            <person name="Simone D."/>
            <person name="Lopez-Fernandez M."/>
            <person name="Wu X."/>
            <person name="de Brujin I."/>
            <person name="Lundin D."/>
            <person name="Andersson A."/>
            <person name="Bertilsson S."/>
            <person name="Dopson M."/>
        </authorList>
    </citation>
    <scope>NUCLEOTIDE SEQUENCE</scope>
    <source>
        <strain evidence="1">MM415A02961</strain>
    </source>
</reference>